<keyword evidence="11" id="KW-0458">Lysosome</keyword>
<evidence type="ECO:0000256" key="19">
    <source>
        <dbReference type="SAM" id="SignalP"/>
    </source>
</evidence>
<evidence type="ECO:0000256" key="5">
    <source>
        <dbReference type="ARBA" id="ARBA00022729"/>
    </source>
</evidence>
<evidence type="ECO:0000256" key="14">
    <source>
        <dbReference type="ARBA" id="ARBA00035708"/>
    </source>
</evidence>
<evidence type="ECO:0000256" key="12">
    <source>
        <dbReference type="ARBA" id="ARBA00023329"/>
    </source>
</evidence>
<evidence type="ECO:0000256" key="2">
    <source>
        <dbReference type="ARBA" id="ARBA00004656"/>
    </source>
</evidence>
<dbReference type="PANTHER" id="PTHR14971:SF2">
    <property type="entry name" value="VESICULAR, OVEREXPRESSED IN CANCER, PROSURVIVAL PROTEIN 1"/>
    <property type="match status" value="1"/>
</dbReference>
<keyword evidence="5 19" id="KW-0732">Signal</keyword>
<comment type="subcellular location">
    <subcellularLocation>
        <location evidence="1">Cytoplasmic vesicle membrane</location>
    </subcellularLocation>
    <subcellularLocation>
        <location evidence="16">Endomembrane system</location>
        <topology evidence="16">Single-pass type I membrane protein</topology>
    </subcellularLocation>
    <subcellularLocation>
        <location evidence="13">Late endosome membrane</location>
        <topology evidence="13">Single-pass membrane protein</topology>
    </subcellularLocation>
    <subcellularLocation>
        <location evidence="2">Lysosome membrane</location>
    </subcellularLocation>
</comment>
<keyword evidence="9 18" id="KW-0472">Membrane</keyword>
<dbReference type="GO" id="GO:0031902">
    <property type="term" value="C:late endosome membrane"/>
    <property type="evidence" value="ECO:0007669"/>
    <property type="project" value="UniProtKB-SubCell"/>
</dbReference>
<evidence type="ECO:0000256" key="13">
    <source>
        <dbReference type="ARBA" id="ARBA00035628"/>
    </source>
</evidence>
<keyword evidence="6" id="KW-0967">Endosome</keyword>
<evidence type="ECO:0000256" key="7">
    <source>
        <dbReference type="ARBA" id="ARBA00022989"/>
    </source>
</evidence>
<dbReference type="EMBL" id="CADEPI010000020">
    <property type="protein sequence ID" value="CAB3365418.1"/>
    <property type="molecule type" value="Genomic_DNA"/>
</dbReference>
<reference evidence="20 21" key="1">
    <citation type="submission" date="2020-04" db="EMBL/GenBank/DDBJ databases">
        <authorList>
            <person name="Alioto T."/>
            <person name="Alioto T."/>
            <person name="Gomez Garrido J."/>
        </authorList>
    </citation>
    <scope>NUCLEOTIDE SEQUENCE [LARGE SCALE GENOMIC DNA]</scope>
</reference>
<feature type="transmembrane region" description="Helical" evidence="18">
    <location>
        <begin position="59"/>
        <end position="79"/>
    </location>
</feature>
<feature type="region of interest" description="Disordered" evidence="17">
    <location>
        <begin position="225"/>
        <end position="282"/>
    </location>
</feature>
<dbReference type="AlphaFoldDB" id="A0A8S1CDH2"/>
<evidence type="ECO:0000256" key="17">
    <source>
        <dbReference type="SAM" id="MobiDB-lite"/>
    </source>
</evidence>
<keyword evidence="12" id="KW-0968">Cytoplasmic vesicle</keyword>
<dbReference type="OrthoDB" id="6415936at2759"/>
<proteinExistence type="inferred from homology"/>
<feature type="signal peptide" evidence="19">
    <location>
        <begin position="1"/>
        <end position="20"/>
    </location>
</feature>
<dbReference type="Proteomes" id="UP000494165">
    <property type="component" value="Unassembled WGS sequence"/>
</dbReference>
<gene>
    <name evidence="20" type="ORF">CLODIP_2_CD06122</name>
</gene>
<evidence type="ECO:0000313" key="20">
    <source>
        <dbReference type="EMBL" id="CAB3365418.1"/>
    </source>
</evidence>
<comment type="similarity">
    <text evidence="3">Belongs to the VOPP1/ECOP family.</text>
</comment>
<evidence type="ECO:0000256" key="8">
    <source>
        <dbReference type="ARBA" id="ARBA00023015"/>
    </source>
</evidence>
<comment type="caution">
    <text evidence="20">The sequence shown here is derived from an EMBL/GenBank/DDBJ whole genome shotgun (WGS) entry which is preliminary data.</text>
</comment>
<evidence type="ECO:0000256" key="1">
    <source>
        <dbReference type="ARBA" id="ARBA00004156"/>
    </source>
</evidence>
<keyword evidence="8" id="KW-0805">Transcription regulation</keyword>
<keyword evidence="7 18" id="KW-1133">Transmembrane helix</keyword>
<feature type="chain" id="PRO_5035852904" description="WW domain binding protein VOPP1" evidence="19">
    <location>
        <begin position="21"/>
        <end position="282"/>
    </location>
</feature>
<dbReference type="PANTHER" id="PTHR14971">
    <property type="entry name" value="VESICULAR, OVEREXPRESSED IN CANCER, PROSURVIVAL PROTEIN 1"/>
    <property type="match status" value="1"/>
</dbReference>
<evidence type="ECO:0000256" key="9">
    <source>
        <dbReference type="ARBA" id="ARBA00023136"/>
    </source>
</evidence>
<evidence type="ECO:0000256" key="4">
    <source>
        <dbReference type="ARBA" id="ARBA00022692"/>
    </source>
</evidence>
<feature type="compositionally biased region" description="Polar residues" evidence="17">
    <location>
        <begin position="226"/>
        <end position="255"/>
    </location>
</feature>
<accession>A0A8S1CDH2</accession>
<organism evidence="20 21">
    <name type="scientific">Cloeon dipterum</name>
    <dbReference type="NCBI Taxonomy" id="197152"/>
    <lineage>
        <taxon>Eukaryota</taxon>
        <taxon>Metazoa</taxon>
        <taxon>Ecdysozoa</taxon>
        <taxon>Arthropoda</taxon>
        <taxon>Hexapoda</taxon>
        <taxon>Insecta</taxon>
        <taxon>Pterygota</taxon>
        <taxon>Palaeoptera</taxon>
        <taxon>Ephemeroptera</taxon>
        <taxon>Pisciforma</taxon>
        <taxon>Baetidae</taxon>
        <taxon>Cloeon</taxon>
    </lineage>
</organism>
<keyword evidence="21" id="KW-1185">Reference proteome</keyword>
<evidence type="ECO:0000256" key="3">
    <source>
        <dbReference type="ARBA" id="ARBA00006655"/>
    </source>
</evidence>
<evidence type="ECO:0000256" key="18">
    <source>
        <dbReference type="SAM" id="Phobius"/>
    </source>
</evidence>
<name>A0A8S1CDH2_9INSE</name>
<evidence type="ECO:0000256" key="6">
    <source>
        <dbReference type="ARBA" id="ARBA00022753"/>
    </source>
</evidence>
<dbReference type="GO" id="GO:0005765">
    <property type="term" value="C:lysosomal membrane"/>
    <property type="evidence" value="ECO:0007669"/>
    <property type="project" value="UniProtKB-SubCell"/>
</dbReference>
<evidence type="ECO:0000256" key="16">
    <source>
        <dbReference type="ARBA" id="ARBA00046288"/>
    </source>
</evidence>
<protein>
    <recommendedName>
        <fullName evidence="14">WW domain binding protein VOPP1</fullName>
    </recommendedName>
    <alternativeName>
        <fullName evidence="15">Vesicular, overexpressed in cancer, prosurvival protein 1</fullName>
    </alternativeName>
</protein>
<feature type="compositionally biased region" description="Low complexity" evidence="17">
    <location>
        <begin position="267"/>
        <end position="282"/>
    </location>
</feature>
<evidence type="ECO:0000313" key="21">
    <source>
        <dbReference type="Proteomes" id="UP000494165"/>
    </source>
</evidence>
<keyword evidence="10" id="KW-0804">Transcription</keyword>
<evidence type="ECO:0000256" key="15">
    <source>
        <dbReference type="ARBA" id="ARBA00035715"/>
    </source>
</evidence>
<keyword evidence="4 18" id="KW-0812">Transmembrane</keyword>
<sequence>MFPENIIVLALLFVIREVEAKYCAYEVNGDTRFYTCPRTEYCCNFGCCVSPAFQFYQLWYYWLLVIFMFLLCSGGGWWYRCWLRNRFPETQTSVTRTSTNNSMATSRRPAILTRSRPSSMAVPTVDNLTPQGGQFQVARVSYSSSGDRLILHRLWKDSRGGIHHLDSPPSYTTARADPVLVPQATGGLQLMNPYILYGPPPSYESVMQQDQAGPSGTHLQVAPLSEATSSLESCPSSQVHSPMTPTSHQEACSPTSEDDPVPQTSHQASQTVSSPVSSPTAL</sequence>
<evidence type="ECO:0000256" key="10">
    <source>
        <dbReference type="ARBA" id="ARBA00023163"/>
    </source>
</evidence>
<dbReference type="InterPro" id="IPR026229">
    <property type="entry name" value="VOPP1"/>
</dbReference>
<evidence type="ECO:0000256" key="11">
    <source>
        <dbReference type="ARBA" id="ARBA00023228"/>
    </source>
</evidence>